<evidence type="ECO:0000313" key="3">
    <source>
        <dbReference type="WBParaSite" id="scaffold16391_cov297.g18229"/>
    </source>
</evidence>
<reference evidence="3" key="1">
    <citation type="submission" date="2022-11" db="UniProtKB">
        <authorList>
            <consortium name="WormBaseParasite"/>
        </authorList>
    </citation>
    <scope>IDENTIFICATION</scope>
</reference>
<dbReference type="WBParaSite" id="scaffold16391_cov297.g18229">
    <property type="protein sequence ID" value="scaffold16391_cov297.g18229"/>
    <property type="gene ID" value="scaffold16391_cov297.g18229"/>
</dbReference>
<protein>
    <submittedName>
        <fullName evidence="3">Uncharacterized protein</fullName>
    </submittedName>
</protein>
<name>A0A915LR09_MELJA</name>
<organism evidence="2 3">
    <name type="scientific">Meloidogyne javanica</name>
    <name type="common">Root-knot nematode worm</name>
    <dbReference type="NCBI Taxonomy" id="6303"/>
    <lineage>
        <taxon>Eukaryota</taxon>
        <taxon>Metazoa</taxon>
        <taxon>Ecdysozoa</taxon>
        <taxon>Nematoda</taxon>
        <taxon>Chromadorea</taxon>
        <taxon>Rhabditida</taxon>
        <taxon>Tylenchina</taxon>
        <taxon>Tylenchomorpha</taxon>
        <taxon>Tylenchoidea</taxon>
        <taxon>Meloidogynidae</taxon>
        <taxon>Meloidogyninae</taxon>
        <taxon>Meloidogyne</taxon>
        <taxon>Meloidogyne incognita group</taxon>
    </lineage>
</organism>
<feature type="region of interest" description="Disordered" evidence="1">
    <location>
        <begin position="1"/>
        <end position="34"/>
    </location>
</feature>
<proteinExistence type="predicted"/>
<evidence type="ECO:0000313" key="2">
    <source>
        <dbReference type="Proteomes" id="UP000887561"/>
    </source>
</evidence>
<dbReference type="AlphaFoldDB" id="A0A915LR09"/>
<dbReference type="Proteomes" id="UP000887561">
    <property type="component" value="Unplaced"/>
</dbReference>
<keyword evidence="2" id="KW-1185">Reference proteome</keyword>
<accession>A0A915LR09</accession>
<sequence length="34" mass="3799">MDKKDPGQGHPIMPEELWAEKGDKITALSPLHND</sequence>
<evidence type="ECO:0000256" key="1">
    <source>
        <dbReference type="SAM" id="MobiDB-lite"/>
    </source>
</evidence>